<reference evidence="7 8" key="1">
    <citation type="journal article" date="2013" name="Proc. Natl. Acad. Sci. U.S.A.">
        <title>Fine-scale variation in meiotic recombination in Mimulus inferred from population shotgun sequencing.</title>
        <authorList>
            <person name="Hellsten U."/>
            <person name="Wright K.M."/>
            <person name="Jenkins J."/>
            <person name="Shu S."/>
            <person name="Yuan Y."/>
            <person name="Wessler S.R."/>
            <person name="Schmutz J."/>
            <person name="Willis J.H."/>
            <person name="Rokhsar D.S."/>
        </authorList>
    </citation>
    <scope>NUCLEOTIDE SEQUENCE [LARGE SCALE GENOMIC DNA]</scope>
    <source>
        <strain evidence="8">cv. DUN x IM62</strain>
    </source>
</reference>
<evidence type="ECO:0000256" key="3">
    <source>
        <dbReference type="ARBA" id="ARBA00022471"/>
    </source>
</evidence>
<dbReference type="AlphaFoldDB" id="A0A022QV68"/>
<sequence length="101" mass="12073">MSQGTPPLTVHCGSKDDDFGNRTFYTGQDFNWSFRTNFWGSTLFFCRFWWGQKTTAFDVFDANWETKGFHHTYTYVVNNQGFYVRYDETPSNHMLQINKWP</sequence>
<evidence type="ECO:0000313" key="7">
    <source>
        <dbReference type="EMBL" id="EYU31434.1"/>
    </source>
</evidence>
<comment type="similarity">
    <text evidence="2 6">Belongs to the plant self-incompatibility (S1) protein family.</text>
</comment>
<gene>
    <name evidence="7" type="ORF">MIMGU_mgv1a021868mg</name>
</gene>
<evidence type="ECO:0000256" key="6">
    <source>
        <dbReference type="RuleBase" id="RU367044"/>
    </source>
</evidence>
<dbReference type="EMBL" id="KI630969">
    <property type="protein sequence ID" value="EYU31434.1"/>
    <property type="molecule type" value="Genomic_DNA"/>
</dbReference>
<evidence type="ECO:0000256" key="5">
    <source>
        <dbReference type="ARBA" id="ARBA00022729"/>
    </source>
</evidence>
<dbReference type="GO" id="GO:0060320">
    <property type="term" value="P:rejection of self pollen"/>
    <property type="evidence" value="ECO:0007669"/>
    <property type="project" value="UniProtKB-KW"/>
</dbReference>
<evidence type="ECO:0000256" key="2">
    <source>
        <dbReference type="ARBA" id="ARBA00005581"/>
    </source>
</evidence>
<keyword evidence="8" id="KW-1185">Reference proteome</keyword>
<dbReference type="PANTHER" id="PTHR31232:SF156">
    <property type="entry name" value="PLANT SELF-INCOMPATIBILITY PROTEIN S1 FAMILY-RELATED"/>
    <property type="match status" value="1"/>
</dbReference>
<dbReference type="Proteomes" id="UP000030748">
    <property type="component" value="Unassembled WGS sequence"/>
</dbReference>
<keyword evidence="4 6" id="KW-0964">Secreted</keyword>
<protein>
    <recommendedName>
        <fullName evidence="6">S-protein homolog</fullName>
    </recommendedName>
</protein>
<dbReference type="eggNOG" id="ENOG502S7CQ">
    <property type="taxonomic scope" value="Eukaryota"/>
</dbReference>
<organism evidence="7 8">
    <name type="scientific">Erythranthe guttata</name>
    <name type="common">Yellow monkey flower</name>
    <name type="synonym">Mimulus guttatus</name>
    <dbReference type="NCBI Taxonomy" id="4155"/>
    <lineage>
        <taxon>Eukaryota</taxon>
        <taxon>Viridiplantae</taxon>
        <taxon>Streptophyta</taxon>
        <taxon>Embryophyta</taxon>
        <taxon>Tracheophyta</taxon>
        <taxon>Spermatophyta</taxon>
        <taxon>Magnoliopsida</taxon>
        <taxon>eudicotyledons</taxon>
        <taxon>Gunneridae</taxon>
        <taxon>Pentapetalae</taxon>
        <taxon>asterids</taxon>
        <taxon>lamiids</taxon>
        <taxon>Lamiales</taxon>
        <taxon>Phrymaceae</taxon>
        <taxon>Erythranthe</taxon>
    </lineage>
</organism>
<dbReference type="GO" id="GO:0005576">
    <property type="term" value="C:extracellular region"/>
    <property type="evidence" value="ECO:0007669"/>
    <property type="project" value="UniProtKB-SubCell"/>
</dbReference>
<evidence type="ECO:0000256" key="4">
    <source>
        <dbReference type="ARBA" id="ARBA00022525"/>
    </source>
</evidence>
<keyword evidence="5" id="KW-0732">Signal</keyword>
<evidence type="ECO:0000256" key="1">
    <source>
        <dbReference type="ARBA" id="ARBA00004613"/>
    </source>
</evidence>
<name>A0A022QV68_ERYGU</name>
<keyword evidence="3 6" id="KW-0713">Self-incompatibility</keyword>
<dbReference type="InterPro" id="IPR010264">
    <property type="entry name" value="Self-incomp_S1"/>
</dbReference>
<evidence type="ECO:0000313" key="8">
    <source>
        <dbReference type="Proteomes" id="UP000030748"/>
    </source>
</evidence>
<accession>A0A022QV68</accession>
<dbReference type="PANTHER" id="PTHR31232">
    <property type="match status" value="1"/>
</dbReference>
<proteinExistence type="inferred from homology"/>
<comment type="subcellular location">
    <subcellularLocation>
        <location evidence="1 6">Secreted</location>
    </subcellularLocation>
</comment>
<dbReference type="Pfam" id="PF05938">
    <property type="entry name" value="Self-incomp_S1"/>
    <property type="match status" value="1"/>
</dbReference>